<dbReference type="GO" id="GO:0098771">
    <property type="term" value="P:inorganic ion homeostasis"/>
    <property type="evidence" value="ECO:0007669"/>
    <property type="project" value="UniProtKB-ARBA"/>
</dbReference>
<accession>A0A0B7NCA8</accession>
<organism evidence="9 10">
    <name type="scientific">Parasitella parasitica</name>
    <dbReference type="NCBI Taxonomy" id="35722"/>
    <lineage>
        <taxon>Eukaryota</taxon>
        <taxon>Fungi</taxon>
        <taxon>Fungi incertae sedis</taxon>
        <taxon>Mucoromycota</taxon>
        <taxon>Mucoromycotina</taxon>
        <taxon>Mucoromycetes</taxon>
        <taxon>Mucorales</taxon>
        <taxon>Mucorineae</taxon>
        <taxon>Mucoraceae</taxon>
        <taxon>Parasitella</taxon>
    </lineage>
</organism>
<dbReference type="EMBL" id="LN728848">
    <property type="protein sequence ID" value="CEP12970.1"/>
    <property type="molecule type" value="Genomic_DNA"/>
</dbReference>
<evidence type="ECO:0000256" key="6">
    <source>
        <dbReference type="SAM" id="Phobius"/>
    </source>
</evidence>
<evidence type="ECO:0000256" key="3">
    <source>
        <dbReference type="ARBA" id="ARBA00022692"/>
    </source>
</evidence>
<dbReference type="Gene3D" id="1.20.1510.10">
    <property type="entry name" value="Cation efflux protein transmembrane domain"/>
    <property type="match status" value="1"/>
</dbReference>
<dbReference type="OrthoDB" id="78296at2759"/>
<sequence length="542" mass="60269">MTKLEKIEQQLSRDIHANGSIDTSAETFVAASFEAPSNGAIHMDATEVGADSQAEASTEASTVENEKFKTKWRSLQKDSTFYSLRLFILRAVQALFNDGKALDDAFNQCQTELQSSGCTSLNSYSLFLTANEALPPPVHFESHRISDDQLKNCSNKRVRKFYEHQNSMINRFVQVDQVVNSLQKGEAPSSNYYGSFQGDEERGYHNENGNTAALDLGVGENQPLVSSRSSTPDIESTKSPMWIIHLAINLSFLANITLFVTKLILAWFSGSMALLASAFESFLDIISNAIIFFTVRIIRQKNYYTYPVGKSRMEPLGIIVFAVVITTSFSQVLITSIEKLTTGSAPEQIDLSVSAMIILGINVVVKAALWAWCASIKGSSSVEALAYDHENDVVFTIASALFPVVGNWMAWNWLDPVGAILLSIYIIYEWMGVLIENIRRLTGQAASADDIKQLTYMAYRFSKKITAVDTVRAYTMGERLLVEIDIILPPDCPLKEAHDVGEALQDALELLENVERAFVHLDYNAEHPIEHRRVVDNVGFNP</sequence>
<dbReference type="SUPFAM" id="SSF160240">
    <property type="entry name" value="Cation efflux protein cytoplasmic domain-like"/>
    <property type="match status" value="1"/>
</dbReference>
<evidence type="ECO:0000256" key="4">
    <source>
        <dbReference type="ARBA" id="ARBA00022989"/>
    </source>
</evidence>
<dbReference type="Gene3D" id="3.30.70.1350">
    <property type="entry name" value="Cation efflux protein, cytoplasmic domain"/>
    <property type="match status" value="1"/>
</dbReference>
<dbReference type="GO" id="GO:0008324">
    <property type="term" value="F:monoatomic cation transmembrane transporter activity"/>
    <property type="evidence" value="ECO:0007669"/>
    <property type="project" value="InterPro"/>
</dbReference>
<feature type="transmembrane region" description="Helical" evidence="6">
    <location>
        <begin position="349"/>
        <end position="372"/>
    </location>
</feature>
<comment type="subcellular location">
    <subcellularLocation>
        <location evidence="1">Membrane</location>
        <topology evidence="1">Multi-pass membrane protein</topology>
    </subcellularLocation>
</comment>
<dbReference type="PANTHER" id="PTHR43840:SF4">
    <property type="entry name" value="CDF DIVALENT METAL CATION TRANSPORTER (EUROFUNG)"/>
    <property type="match status" value="1"/>
</dbReference>
<feature type="transmembrane region" description="Helical" evidence="6">
    <location>
        <begin position="393"/>
        <end position="411"/>
    </location>
</feature>
<keyword evidence="10" id="KW-1185">Reference proteome</keyword>
<evidence type="ECO:0000313" key="10">
    <source>
        <dbReference type="Proteomes" id="UP000054107"/>
    </source>
</evidence>
<dbReference type="SUPFAM" id="SSF161111">
    <property type="entry name" value="Cation efflux protein transmembrane domain-like"/>
    <property type="match status" value="1"/>
</dbReference>
<dbReference type="InterPro" id="IPR050291">
    <property type="entry name" value="CDF_Transporter"/>
</dbReference>
<dbReference type="GO" id="GO:0030003">
    <property type="term" value="P:intracellular monoatomic cation homeostasis"/>
    <property type="evidence" value="ECO:0007669"/>
    <property type="project" value="UniProtKB-ARBA"/>
</dbReference>
<dbReference type="FunFam" id="1.20.1510.10:FF:000005">
    <property type="entry name" value="Putative Cation diffusion facilitator 1"/>
    <property type="match status" value="1"/>
</dbReference>
<feature type="domain" description="Cation efflux protein transmembrane" evidence="7">
    <location>
        <begin position="250"/>
        <end position="441"/>
    </location>
</feature>
<dbReference type="InterPro" id="IPR058533">
    <property type="entry name" value="Cation_efflux_TM"/>
</dbReference>
<feature type="domain" description="Cation efflux protein cytoplasmic" evidence="8">
    <location>
        <begin position="449"/>
        <end position="522"/>
    </location>
</feature>
<evidence type="ECO:0000259" key="7">
    <source>
        <dbReference type="Pfam" id="PF01545"/>
    </source>
</evidence>
<dbReference type="Pfam" id="PF01545">
    <property type="entry name" value="Cation_efflux"/>
    <property type="match status" value="1"/>
</dbReference>
<dbReference type="InterPro" id="IPR002524">
    <property type="entry name" value="Cation_efflux"/>
</dbReference>
<keyword evidence="4 6" id="KW-1133">Transmembrane helix</keyword>
<dbReference type="InterPro" id="IPR027470">
    <property type="entry name" value="Cation_efflux_CTD"/>
</dbReference>
<keyword evidence="2" id="KW-0813">Transport</keyword>
<reference evidence="9 10" key="1">
    <citation type="submission" date="2014-09" db="EMBL/GenBank/DDBJ databases">
        <authorList>
            <person name="Ellenberger Sabrina"/>
        </authorList>
    </citation>
    <scope>NUCLEOTIDE SEQUENCE [LARGE SCALE GENOMIC DNA]</scope>
    <source>
        <strain evidence="9 10">CBS 412.66</strain>
    </source>
</reference>
<evidence type="ECO:0000256" key="2">
    <source>
        <dbReference type="ARBA" id="ARBA00022448"/>
    </source>
</evidence>
<keyword evidence="3 6" id="KW-0812">Transmembrane</keyword>
<dbReference type="Proteomes" id="UP000054107">
    <property type="component" value="Unassembled WGS sequence"/>
</dbReference>
<feature type="transmembrane region" description="Helical" evidence="6">
    <location>
        <begin position="274"/>
        <end position="295"/>
    </location>
</feature>
<feature type="transmembrane region" description="Helical" evidence="6">
    <location>
        <begin position="246"/>
        <end position="268"/>
    </location>
</feature>
<dbReference type="NCBIfam" id="TIGR01297">
    <property type="entry name" value="CDF"/>
    <property type="match status" value="1"/>
</dbReference>
<evidence type="ECO:0000256" key="1">
    <source>
        <dbReference type="ARBA" id="ARBA00004141"/>
    </source>
</evidence>
<protein>
    <submittedName>
        <fullName evidence="9">Uncharacterized protein</fullName>
    </submittedName>
</protein>
<dbReference type="Pfam" id="PF16916">
    <property type="entry name" value="ZT_dimer"/>
    <property type="match status" value="1"/>
</dbReference>
<feature type="transmembrane region" description="Helical" evidence="6">
    <location>
        <begin position="417"/>
        <end position="435"/>
    </location>
</feature>
<feature type="transmembrane region" description="Helical" evidence="6">
    <location>
        <begin position="316"/>
        <end position="337"/>
    </location>
</feature>
<dbReference type="AlphaFoldDB" id="A0A0B7NCA8"/>
<gene>
    <name evidence="9" type="primary">PARPA_06990.1 scaffold 25188</name>
</gene>
<evidence type="ECO:0000259" key="8">
    <source>
        <dbReference type="Pfam" id="PF16916"/>
    </source>
</evidence>
<dbReference type="STRING" id="35722.A0A0B7NCA8"/>
<dbReference type="PANTHER" id="PTHR43840">
    <property type="entry name" value="MITOCHONDRIAL METAL TRANSPORTER 1-RELATED"/>
    <property type="match status" value="1"/>
</dbReference>
<dbReference type="InterPro" id="IPR027469">
    <property type="entry name" value="Cation_efflux_TMD_sf"/>
</dbReference>
<evidence type="ECO:0000313" key="9">
    <source>
        <dbReference type="EMBL" id="CEP12970.1"/>
    </source>
</evidence>
<evidence type="ECO:0000256" key="5">
    <source>
        <dbReference type="ARBA" id="ARBA00023136"/>
    </source>
</evidence>
<proteinExistence type="predicted"/>
<keyword evidence="5 6" id="KW-0472">Membrane</keyword>
<name>A0A0B7NCA8_9FUNG</name>
<dbReference type="GO" id="GO:0016020">
    <property type="term" value="C:membrane"/>
    <property type="evidence" value="ECO:0007669"/>
    <property type="project" value="UniProtKB-SubCell"/>
</dbReference>
<dbReference type="InterPro" id="IPR036837">
    <property type="entry name" value="Cation_efflux_CTD_sf"/>
</dbReference>